<keyword evidence="3" id="KW-1185">Reference proteome</keyword>
<accession>A0A183CXG6</accession>
<reference evidence="2 3" key="2">
    <citation type="submission" date="2018-11" db="EMBL/GenBank/DDBJ databases">
        <authorList>
            <consortium name="Pathogen Informatics"/>
        </authorList>
    </citation>
    <scope>NUCLEOTIDE SEQUENCE [LARGE SCALE GENOMIC DNA]</scope>
</reference>
<evidence type="ECO:0000256" key="1">
    <source>
        <dbReference type="SAM" id="Coils"/>
    </source>
</evidence>
<proteinExistence type="predicted"/>
<protein>
    <submittedName>
        <fullName evidence="2 4">Uncharacterized protein</fullName>
    </submittedName>
</protein>
<dbReference type="Proteomes" id="UP000271098">
    <property type="component" value="Unassembled WGS sequence"/>
</dbReference>
<evidence type="ECO:0000313" key="2">
    <source>
        <dbReference type="EMBL" id="VDK29486.1"/>
    </source>
</evidence>
<evidence type="ECO:0000313" key="4">
    <source>
        <dbReference type="WBParaSite" id="GPUH_0000115701-mRNA-1"/>
    </source>
</evidence>
<organism evidence="4">
    <name type="scientific">Gongylonema pulchrum</name>
    <dbReference type="NCBI Taxonomy" id="637853"/>
    <lineage>
        <taxon>Eukaryota</taxon>
        <taxon>Metazoa</taxon>
        <taxon>Ecdysozoa</taxon>
        <taxon>Nematoda</taxon>
        <taxon>Chromadorea</taxon>
        <taxon>Rhabditida</taxon>
        <taxon>Spirurina</taxon>
        <taxon>Spiruromorpha</taxon>
        <taxon>Spiruroidea</taxon>
        <taxon>Gongylonematidae</taxon>
        <taxon>Gongylonema</taxon>
    </lineage>
</organism>
<dbReference type="EMBL" id="UYRT01001317">
    <property type="protein sequence ID" value="VDK29486.1"/>
    <property type="molecule type" value="Genomic_DNA"/>
</dbReference>
<gene>
    <name evidence="2" type="ORF">GPUH_LOCUS1157</name>
</gene>
<sequence length="112" mass="12952">MNVLQNYTDLIGEIKKLRTEKAILEHEHLQLARQFTLDSMVPGGLNQTLKDEFLRKNKELSEQRWAVKAKYETSWDAFCNLHKTYMGAVIEATTARGVIAKIRSALRLFSRN</sequence>
<dbReference type="WBParaSite" id="GPUH_0000115701-mRNA-1">
    <property type="protein sequence ID" value="GPUH_0000115701-mRNA-1"/>
    <property type="gene ID" value="GPUH_0000115701"/>
</dbReference>
<dbReference type="AlphaFoldDB" id="A0A183CXG6"/>
<feature type="coiled-coil region" evidence="1">
    <location>
        <begin position="7"/>
        <end position="34"/>
    </location>
</feature>
<reference evidence="4" key="1">
    <citation type="submission" date="2016-06" db="UniProtKB">
        <authorList>
            <consortium name="WormBaseParasite"/>
        </authorList>
    </citation>
    <scope>IDENTIFICATION</scope>
</reference>
<evidence type="ECO:0000313" key="3">
    <source>
        <dbReference type="Proteomes" id="UP000271098"/>
    </source>
</evidence>
<name>A0A183CXG6_9BILA</name>
<keyword evidence="1" id="KW-0175">Coiled coil</keyword>